<accession>A0A0S2TE39</accession>
<keyword evidence="2" id="KW-1185">Reference proteome</keyword>
<proteinExistence type="predicted"/>
<gene>
    <name evidence="1" type="ORF">Tel_09835</name>
</gene>
<name>A0A0S2TE39_9GAMM</name>
<dbReference type="STRING" id="1748243.Tel_09835"/>
<dbReference type="AlphaFoldDB" id="A0A0S2TE39"/>
<evidence type="ECO:0000313" key="1">
    <source>
        <dbReference type="EMBL" id="ALP53425.1"/>
    </source>
</evidence>
<dbReference type="Proteomes" id="UP000055136">
    <property type="component" value="Chromosome"/>
</dbReference>
<sequence length="268" mass="30290">MDPDTSQAPHWWGEYTIADTKGLRCHIGPLDLLLRNLHEEWQIAYDRSSGDEDKHSVCQISESDLSLEHFTNHSRYILHDDSGKVYINPRLADRPIVSRPWSPFHLSAGQETTLYVSSPLWIEITVGHQRRTLEEIAILRPSDTWFGASTQEGELCYASRTSCRLRLDELPWRPHRALTPVVIRNRADTTLLLERLSLPVPLLPLFAAPDGRLWTPRVTLTRSDDGDMAALKIDKEAPVEVDAATLIHTPRTNAGTGTLVRAFNALFS</sequence>
<organism evidence="1 2">
    <name type="scientific">Candidatus Tenderia electrophaga</name>
    <dbReference type="NCBI Taxonomy" id="1748243"/>
    <lineage>
        <taxon>Bacteria</taxon>
        <taxon>Pseudomonadati</taxon>
        <taxon>Pseudomonadota</taxon>
        <taxon>Gammaproteobacteria</taxon>
        <taxon>Candidatus Tenderiales</taxon>
        <taxon>Candidatus Tenderiaceae</taxon>
        <taxon>Candidatus Tenderia</taxon>
    </lineage>
</organism>
<dbReference type="KEGG" id="tee:Tel_09835"/>
<reference evidence="1" key="1">
    <citation type="submission" date="2015-10" db="EMBL/GenBank/DDBJ databases">
        <title>Description of Candidatus Tenderia electrophaga gen. nov, sp. nov., an Uncultivated Electroautotroph from a Biocathode Enrichment.</title>
        <authorList>
            <person name="Eddie B.J."/>
            <person name="Malanoski A.P."/>
            <person name="Wang Z."/>
            <person name="Hall R.J."/>
            <person name="Oh S.D."/>
            <person name="Heiner C."/>
            <person name="Lin B."/>
            <person name="Strycharz-Glaven S.M."/>
        </authorList>
    </citation>
    <scope>NUCLEOTIDE SEQUENCE [LARGE SCALE GENOMIC DNA]</scope>
    <source>
        <strain evidence="1">NRL1</strain>
    </source>
</reference>
<protein>
    <submittedName>
        <fullName evidence="1">Uncharacterized protein</fullName>
    </submittedName>
</protein>
<dbReference type="EMBL" id="CP013099">
    <property type="protein sequence ID" value="ALP53425.1"/>
    <property type="molecule type" value="Genomic_DNA"/>
</dbReference>
<evidence type="ECO:0000313" key="2">
    <source>
        <dbReference type="Proteomes" id="UP000055136"/>
    </source>
</evidence>